<gene>
    <name evidence="3" type="ORF">RRF57_001096</name>
</gene>
<organism evidence="3 4">
    <name type="scientific">Xylaria bambusicola</name>
    <dbReference type="NCBI Taxonomy" id="326684"/>
    <lineage>
        <taxon>Eukaryota</taxon>
        <taxon>Fungi</taxon>
        <taxon>Dikarya</taxon>
        <taxon>Ascomycota</taxon>
        <taxon>Pezizomycotina</taxon>
        <taxon>Sordariomycetes</taxon>
        <taxon>Xylariomycetidae</taxon>
        <taxon>Xylariales</taxon>
        <taxon>Xylariaceae</taxon>
        <taxon>Xylaria</taxon>
    </lineage>
</organism>
<sequence>MPENPLLQSTTTPATTAAHQPISSTSNDNESRNVKYKAEITVPPSSAADDKALVQALTLLVNAVYSEAEREIYSAEFSRTSSSDVAALLRAGELAVAHPFRSGDQTSACAPPVGCIAMKQAGPSTGEFGMLAVDPMHRSSGVGRDLVSFAEGWCRRRLLGARNAAVRLELLFPVHFQHEGKMRLHTWYEKLGYVLVELRDFEKAYPRLFELLSGPTEFRVYEKKLEA</sequence>
<protein>
    <recommendedName>
        <fullName evidence="2">N-acetyltransferase domain-containing protein</fullName>
    </recommendedName>
</protein>
<evidence type="ECO:0000313" key="4">
    <source>
        <dbReference type="Proteomes" id="UP001305414"/>
    </source>
</evidence>
<dbReference type="EMBL" id="JAWHQM010000002">
    <property type="protein sequence ID" value="KAK5625380.1"/>
    <property type="molecule type" value="Genomic_DNA"/>
</dbReference>
<dbReference type="Gene3D" id="3.40.630.30">
    <property type="match status" value="1"/>
</dbReference>
<evidence type="ECO:0000256" key="1">
    <source>
        <dbReference type="SAM" id="MobiDB-lite"/>
    </source>
</evidence>
<dbReference type="GO" id="GO:0016747">
    <property type="term" value="F:acyltransferase activity, transferring groups other than amino-acyl groups"/>
    <property type="evidence" value="ECO:0007669"/>
    <property type="project" value="InterPro"/>
</dbReference>
<dbReference type="SUPFAM" id="SSF55729">
    <property type="entry name" value="Acyl-CoA N-acyltransferases (Nat)"/>
    <property type="match status" value="1"/>
</dbReference>
<comment type="caution">
    <text evidence="3">The sequence shown here is derived from an EMBL/GenBank/DDBJ whole genome shotgun (WGS) entry which is preliminary data.</text>
</comment>
<dbReference type="Pfam" id="PF13508">
    <property type="entry name" value="Acetyltransf_7"/>
    <property type="match status" value="1"/>
</dbReference>
<feature type="region of interest" description="Disordered" evidence="1">
    <location>
        <begin position="1"/>
        <end position="33"/>
    </location>
</feature>
<accession>A0AAN7U4G1</accession>
<dbReference type="AlphaFoldDB" id="A0AAN7U4G1"/>
<feature type="domain" description="N-acetyltransferase" evidence="2">
    <location>
        <begin position="112"/>
        <end position="226"/>
    </location>
</feature>
<dbReference type="InterPro" id="IPR000182">
    <property type="entry name" value="GNAT_dom"/>
</dbReference>
<reference evidence="3 4" key="1">
    <citation type="submission" date="2023-10" db="EMBL/GenBank/DDBJ databases">
        <title>Draft genome sequence of Xylaria bambusicola isolate GMP-LS, the root and basal stem rot pathogen of sugarcane in Indonesia.</title>
        <authorList>
            <person name="Selvaraj P."/>
            <person name="Muralishankar V."/>
            <person name="Muruganantham S."/>
            <person name="Sp S."/>
            <person name="Haryani S."/>
            <person name="Lau K.J.X."/>
            <person name="Naqvi N.I."/>
        </authorList>
    </citation>
    <scope>NUCLEOTIDE SEQUENCE [LARGE SCALE GENOMIC DNA]</scope>
    <source>
        <strain evidence="3">GMP-LS</strain>
    </source>
</reference>
<name>A0AAN7U4G1_9PEZI</name>
<dbReference type="Proteomes" id="UP001305414">
    <property type="component" value="Unassembled WGS sequence"/>
</dbReference>
<dbReference type="CDD" id="cd04301">
    <property type="entry name" value="NAT_SF"/>
    <property type="match status" value="1"/>
</dbReference>
<keyword evidence="4" id="KW-1185">Reference proteome</keyword>
<dbReference type="PROSITE" id="PS51186">
    <property type="entry name" value="GNAT"/>
    <property type="match status" value="1"/>
</dbReference>
<proteinExistence type="predicted"/>
<evidence type="ECO:0000259" key="2">
    <source>
        <dbReference type="PROSITE" id="PS51186"/>
    </source>
</evidence>
<evidence type="ECO:0000313" key="3">
    <source>
        <dbReference type="EMBL" id="KAK5625380.1"/>
    </source>
</evidence>
<dbReference type="InterPro" id="IPR016181">
    <property type="entry name" value="Acyl_CoA_acyltransferase"/>
</dbReference>